<dbReference type="KEGG" id="spph:KFK14_08880"/>
<evidence type="ECO:0000313" key="2">
    <source>
        <dbReference type="EMBL" id="QUT07489.1"/>
    </source>
</evidence>
<evidence type="ECO:0000259" key="1">
    <source>
        <dbReference type="Pfam" id="PF13577"/>
    </source>
</evidence>
<accession>A0A975KAR2</accession>
<dbReference type="Gene3D" id="3.10.450.50">
    <property type="match status" value="1"/>
</dbReference>
<dbReference type="InterPro" id="IPR032710">
    <property type="entry name" value="NTF2-like_dom_sf"/>
</dbReference>
<dbReference type="AlphaFoldDB" id="A0A975KAR2"/>
<dbReference type="RefSeq" id="WP_212610625.1">
    <property type="nucleotide sequence ID" value="NZ_CP073910.1"/>
</dbReference>
<sequence length="133" mass="15005">MSMFEDRVAINDVLARYADAVNQRDAATWGATWDEEGEWFLFGPDPVKGREAIVAAWSEAMAGFPFVVMYVSQGAVAIDGDTASGRSYSSEVARTADGKKLRVYGCYEDRYRKRDGAWGFSYRRFSILHSEEY</sequence>
<dbReference type="SUPFAM" id="SSF54427">
    <property type="entry name" value="NTF2-like"/>
    <property type="match status" value="1"/>
</dbReference>
<evidence type="ECO:0000313" key="3">
    <source>
        <dbReference type="Proteomes" id="UP000681425"/>
    </source>
</evidence>
<dbReference type="EMBL" id="CP073910">
    <property type="protein sequence ID" value="QUT07489.1"/>
    <property type="molecule type" value="Genomic_DNA"/>
</dbReference>
<dbReference type="Proteomes" id="UP000681425">
    <property type="component" value="Chromosome"/>
</dbReference>
<protein>
    <submittedName>
        <fullName evidence="2">Nuclear transport factor 2 family protein</fullName>
    </submittedName>
</protein>
<gene>
    <name evidence="2" type="ORF">KFK14_08880</name>
</gene>
<keyword evidence="3" id="KW-1185">Reference proteome</keyword>
<dbReference type="Pfam" id="PF13577">
    <property type="entry name" value="SnoaL_4"/>
    <property type="match status" value="1"/>
</dbReference>
<feature type="domain" description="SnoaL-like" evidence="1">
    <location>
        <begin position="4"/>
        <end position="124"/>
    </location>
</feature>
<name>A0A975KAR2_9SPHN</name>
<reference evidence="2" key="1">
    <citation type="submission" date="2021-04" db="EMBL/GenBank/DDBJ databases">
        <title>Isolation of p-tert-butylphenol degrading bacteria Sphingobium phenoxybenzoativorans Tas13 from active sludge.</title>
        <authorList>
            <person name="Li Y."/>
        </authorList>
    </citation>
    <scope>NUCLEOTIDE SEQUENCE</scope>
    <source>
        <strain evidence="2">Tas13</strain>
    </source>
</reference>
<proteinExistence type="predicted"/>
<dbReference type="InterPro" id="IPR037401">
    <property type="entry name" value="SnoaL-like"/>
</dbReference>
<organism evidence="2 3">
    <name type="scientific">Sphingobium phenoxybenzoativorans</name>
    <dbReference type="NCBI Taxonomy" id="1592790"/>
    <lineage>
        <taxon>Bacteria</taxon>
        <taxon>Pseudomonadati</taxon>
        <taxon>Pseudomonadota</taxon>
        <taxon>Alphaproteobacteria</taxon>
        <taxon>Sphingomonadales</taxon>
        <taxon>Sphingomonadaceae</taxon>
        <taxon>Sphingobium</taxon>
    </lineage>
</organism>